<feature type="compositionally biased region" description="Low complexity" evidence="1">
    <location>
        <begin position="12"/>
        <end position="21"/>
    </location>
</feature>
<gene>
    <name evidence="2" type="ORF">RM844_08970</name>
</gene>
<reference evidence="3" key="1">
    <citation type="submission" date="2023-07" db="EMBL/GenBank/DDBJ databases">
        <title>30 novel species of actinomycetes from the DSMZ collection.</title>
        <authorList>
            <person name="Nouioui I."/>
        </authorList>
    </citation>
    <scope>NUCLEOTIDE SEQUENCE [LARGE SCALE GENOMIC DNA]</scope>
    <source>
        <strain evidence="3">DSM 44915</strain>
    </source>
</reference>
<feature type="region of interest" description="Disordered" evidence="1">
    <location>
        <begin position="1"/>
        <end position="29"/>
    </location>
</feature>
<dbReference type="Proteomes" id="UP001183410">
    <property type="component" value="Unassembled WGS sequence"/>
</dbReference>
<organism evidence="2 3">
    <name type="scientific">Streptomyces chisholmiae</name>
    <dbReference type="NCBI Taxonomy" id="3075540"/>
    <lineage>
        <taxon>Bacteria</taxon>
        <taxon>Bacillati</taxon>
        <taxon>Actinomycetota</taxon>
        <taxon>Actinomycetes</taxon>
        <taxon>Kitasatosporales</taxon>
        <taxon>Streptomycetaceae</taxon>
        <taxon>Streptomyces</taxon>
    </lineage>
</organism>
<feature type="compositionally biased region" description="Basic and acidic residues" evidence="1">
    <location>
        <begin position="1"/>
        <end position="11"/>
    </location>
</feature>
<protein>
    <submittedName>
        <fullName evidence="2">Uncharacterized protein</fullName>
    </submittedName>
</protein>
<evidence type="ECO:0000256" key="1">
    <source>
        <dbReference type="SAM" id="MobiDB-lite"/>
    </source>
</evidence>
<keyword evidence="3" id="KW-1185">Reference proteome</keyword>
<evidence type="ECO:0000313" key="2">
    <source>
        <dbReference type="EMBL" id="MDT0266427.1"/>
    </source>
</evidence>
<evidence type="ECO:0000313" key="3">
    <source>
        <dbReference type="Proteomes" id="UP001183410"/>
    </source>
</evidence>
<dbReference type="RefSeq" id="WP_311666444.1">
    <property type="nucleotide sequence ID" value="NZ_JAVREO010000004.1"/>
</dbReference>
<dbReference type="EMBL" id="JAVREO010000004">
    <property type="protein sequence ID" value="MDT0266427.1"/>
    <property type="molecule type" value="Genomic_DNA"/>
</dbReference>
<proteinExistence type="predicted"/>
<sequence>MADGTTRERQLAPRPVAAPATRPAPPRRYAPRLLTCRRHIDLLRVCSAG</sequence>
<name>A0ABU2JN76_9ACTN</name>
<accession>A0ABU2JN76</accession>
<comment type="caution">
    <text evidence="2">The sequence shown here is derived from an EMBL/GenBank/DDBJ whole genome shotgun (WGS) entry which is preliminary data.</text>
</comment>